<dbReference type="PROSITE" id="PS51257">
    <property type="entry name" value="PROKAR_LIPOPROTEIN"/>
    <property type="match status" value="1"/>
</dbReference>
<keyword evidence="3" id="KW-1185">Reference proteome</keyword>
<reference evidence="2 3" key="1">
    <citation type="submission" date="2023-07" db="EMBL/GenBank/DDBJ databases">
        <title>Genomic Encyclopedia of Type Strains, Phase IV (KMG-IV): sequencing the most valuable type-strain genomes for metagenomic binning, comparative biology and taxonomic classification.</title>
        <authorList>
            <person name="Goeker M."/>
        </authorList>
    </citation>
    <scope>NUCLEOTIDE SEQUENCE [LARGE SCALE GENOMIC DNA]</scope>
    <source>
        <strain evidence="2 3">DSM 27848</strain>
    </source>
</reference>
<proteinExistence type="predicted"/>
<evidence type="ECO:0000256" key="1">
    <source>
        <dbReference type="SAM" id="MobiDB-lite"/>
    </source>
</evidence>
<dbReference type="Proteomes" id="UP001232343">
    <property type="component" value="Unassembled WGS sequence"/>
</dbReference>
<dbReference type="EMBL" id="JAUSUO010000013">
    <property type="protein sequence ID" value="MDQ0345107.1"/>
    <property type="molecule type" value="Genomic_DNA"/>
</dbReference>
<protein>
    <recommendedName>
        <fullName evidence="4">DUF4309 domain-containing protein</fullName>
    </recommendedName>
</protein>
<feature type="region of interest" description="Disordered" evidence="1">
    <location>
        <begin position="30"/>
        <end position="87"/>
    </location>
</feature>
<organism evidence="2 3">
    <name type="scientific">Lederbergia wuyishanensis</name>
    <dbReference type="NCBI Taxonomy" id="1347903"/>
    <lineage>
        <taxon>Bacteria</taxon>
        <taxon>Bacillati</taxon>
        <taxon>Bacillota</taxon>
        <taxon>Bacilli</taxon>
        <taxon>Bacillales</taxon>
        <taxon>Bacillaceae</taxon>
        <taxon>Lederbergia</taxon>
    </lineage>
</organism>
<dbReference type="InterPro" id="IPR025453">
    <property type="entry name" value="DUF4309"/>
</dbReference>
<evidence type="ECO:0000313" key="3">
    <source>
        <dbReference type="Proteomes" id="UP001232343"/>
    </source>
</evidence>
<gene>
    <name evidence="2" type="ORF">J2S14_003954</name>
</gene>
<feature type="compositionally biased region" description="Basic and acidic residues" evidence="1">
    <location>
        <begin position="66"/>
        <end position="75"/>
    </location>
</feature>
<dbReference type="RefSeq" id="WP_244681057.1">
    <property type="nucleotide sequence ID" value="NZ_JALIRM010000003.1"/>
</dbReference>
<feature type="compositionally biased region" description="Basic and acidic residues" evidence="1">
    <location>
        <begin position="33"/>
        <end position="57"/>
    </location>
</feature>
<sequence>MKKLGFLMITILLVSGLVACGKKKVEGVQGDSHINEMESSEIEHSTESEPEKEDVKQNEQANGLESEDKQVKEEQSDNQSTSVENEQKQMALDTLKELLEEAKDGRVYKLASEIYVGKTKRNEVYDLIGEPEEKGDFDRYHGSMGYASYDLAYDDKDVLKEARYRGTKVERQSNLGGITVNDLKKQIGEPDEIREISMTDEKNYIYRFGQYEFQFVMNADGAANHVILLKQ</sequence>
<accession>A0ABU0D9J9</accession>
<evidence type="ECO:0008006" key="4">
    <source>
        <dbReference type="Google" id="ProtNLM"/>
    </source>
</evidence>
<dbReference type="Pfam" id="PF14172">
    <property type="entry name" value="DUF4309"/>
    <property type="match status" value="1"/>
</dbReference>
<comment type="caution">
    <text evidence="2">The sequence shown here is derived from an EMBL/GenBank/DDBJ whole genome shotgun (WGS) entry which is preliminary data.</text>
</comment>
<name>A0ABU0D9J9_9BACI</name>
<evidence type="ECO:0000313" key="2">
    <source>
        <dbReference type="EMBL" id="MDQ0345107.1"/>
    </source>
</evidence>